<dbReference type="KEGG" id="sna:Snas_3662"/>
<dbReference type="RefSeq" id="WP_013018891.1">
    <property type="nucleotide sequence ID" value="NC_013947.1"/>
</dbReference>
<dbReference type="InterPro" id="IPR029039">
    <property type="entry name" value="Flavoprotein-like_sf"/>
</dbReference>
<organism evidence="3 4">
    <name type="scientific">Stackebrandtia nassauensis (strain DSM 44728 / CIP 108903 / NRRL B-16338 / NBRC 102104 / LLR-40K-21)</name>
    <dbReference type="NCBI Taxonomy" id="446470"/>
    <lineage>
        <taxon>Bacteria</taxon>
        <taxon>Bacillati</taxon>
        <taxon>Actinomycetota</taxon>
        <taxon>Actinomycetes</taxon>
        <taxon>Glycomycetales</taxon>
        <taxon>Glycomycetaceae</taxon>
        <taxon>Stackebrandtia</taxon>
    </lineage>
</organism>
<dbReference type="Pfam" id="PF12724">
    <property type="entry name" value="Flavodoxin_5"/>
    <property type="match status" value="1"/>
</dbReference>
<feature type="domain" description="Flavodoxin" evidence="2">
    <location>
        <begin position="6"/>
        <end position="96"/>
    </location>
</feature>
<sequence>MARGFTVETKDVEAVTSLTGFDVVVVGSAVYYGRWRRQANRFVKRFSSDLKQRRVRIFESGWVGQRPARVEPTRTAKKWAERFGAGPVAVFGGRLDPELAKTYLDRALTRRMASDSRDWPRVRDWAGKIADEVKTAADGE</sequence>
<dbReference type="OrthoDB" id="129384at2"/>
<dbReference type="InterPro" id="IPR026816">
    <property type="entry name" value="Flavodoxin_dom"/>
</dbReference>
<feature type="transmembrane region" description="Helical" evidence="1">
    <location>
        <begin position="12"/>
        <end position="32"/>
    </location>
</feature>
<keyword evidence="1" id="KW-0812">Transmembrane</keyword>
<dbReference type="Proteomes" id="UP000000844">
    <property type="component" value="Chromosome"/>
</dbReference>
<dbReference type="AlphaFoldDB" id="D3PXJ0"/>
<evidence type="ECO:0000313" key="3">
    <source>
        <dbReference type="EMBL" id="ADD43320.1"/>
    </source>
</evidence>
<accession>D3PXJ0</accession>
<keyword evidence="1" id="KW-1133">Transmembrane helix</keyword>
<dbReference type="Gene3D" id="3.40.50.360">
    <property type="match status" value="1"/>
</dbReference>
<dbReference type="eggNOG" id="COG4635">
    <property type="taxonomic scope" value="Bacteria"/>
</dbReference>
<reference evidence="3 4" key="1">
    <citation type="journal article" date="2009" name="Stand. Genomic Sci.">
        <title>Complete genome sequence of Stackebrandtia nassauensis type strain (LLR-40K-21).</title>
        <authorList>
            <person name="Munk C."/>
            <person name="Lapidus A."/>
            <person name="Copeland A."/>
            <person name="Jando M."/>
            <person name="Mayilraj S."/>
            <person name="Glavina Del Rio T."/>
            <person name="Nolan M."/>
            <person name="Chen F."/>
            <person name="Lucas S."/>
            <person name="Tice H."/>
            <person name="Cheng J.F."/>
            <person name="Han C."/>
            <person name="Detter J.C."/>
            <person name="Bruce D."/>
            <person name="Goodwin L."/>
            <person name="Chain P."/>
            <person name="Pitluck S."/>
            <person name="Goker M."/>
            <person name="Ovchinikova G."/>
            <person name="Pati A."/>
            <person name="Ivanova N."/>
            <person name="Mavromatis K."/>
            <person name="Chen A."/>
            <person name="Palaniappan K."/>
            <person name="Land M."/>
            <person name="Hauser L."/>
            <person name="Chang Y.J."/>
            <person name="Jeffries C.D."/>
            <person name="Bristow J."/>
            <person name="Eisen J.A."/>
            <person name="Markowitz V."/>
            <person name="Hugenholtz P."/>
            <person name="Kyrpides N.C."/>
            <person name="Klenk H.P."/>
        </authorList>
    </citation>
    <scope>NUCLEOTIDE SEQUENCE [LARGE SCALE GENOMIC DNA]</scope>
    <source>
        <strain evidence="4">DSM 44728 / CIP 108903 / NRRL B-16338 / NBRC 102104 / LLR-40K-21</strain>
    </source>
</reference>
<name>D3PXJ0_STANL</name>
<keyword evidence="4" id="KW-1185">Reference proteome</keyword>
<dbReference type="HOGENOM" id="CLU_094839_1_0_11"/>
<evidence type="ECO:0000259" key="2">
    <source>
        <dbReference type="Pfam" id="PF12724"/>
    </source>
</evidence>
<gene>
    <name evidence="3" type="ordered locus">Snas_3662</name>
</gene>
<proteinExistence type="predicted"/>
<keyword evidence="1" id="KW-0472">Membrane</keyword>
<protein>
    <recommendedName>
        <fullName evidence="2">Flavodoxin domain-containing protein</fullName>
    </recommendedName>
</protein>
<dbReference type="STRING" id="446470.Snas_3662"/>
<evidence type="ECO:0000256" key="1">
    <source>
        <dbReference type="SAM" id="Phobius"/>
    </source>
</evidence>
<dbReference type="EMBL" id="CP001778">
    <property type="protein sequence ID" value="ADD43320.1"/>
    <property type="molecule type" value="Genomic_DNA"/>
</dbReference>
<evidence type="ECO:0000313" key="4">
    <source>
        <dbReference type="Proteomes" id="UP000000844"/>
    </source>
</evidence>
<dbReference type="SUPFAM" id="SSF52218">
    <property type="entry name" value="Flavoproteins"/>
    <property type="match status" value="1"/>
</dbReference>